<dbReference type="EMBL" id="JAFBEC010000024">
    <property type="protein sequence ID" value="MBM7635103.1"/>
    <property type="molecule type" value="Genomic_DNA"/>
</dbReference>
<feature type="binding site" evidence="7">
    <location>
        <begin position="137"/>
        <end position="141"/>
    </location>
    <ligand>
        <name>substrate</name>
    </ligand>
</feature>
<evidence type="ECO:0000256" key="7">
    <source>
        <dbReference type="HAMAP-Rule" id="MF_01445"/>
    </source>
</evidence>
<dbReference type="Gene3D" id="3.30.420.40">
    <property type="match status" value="2"/>
</dbReference>
<comment type="catalytic activity">
    <reaction evidence="6 7">
        <text>L-threonylcarbamoyladenylate + adenosine(37) in tRNA = N(6)-L-threonylcarbamoyladenosine(37) in tRNA + AMP + H(+)</text>
        <dbReference type="Rhea" id="RHEA:37059"/>
        <dbReference type="Rhea" id="RHEA-COMP:10162"/>
        <dbReference type="Rhea" id="RHEA-COMP:10163"/>
        <dbReference type="ChEBI" id="CHEBI:15378"/>
        <dbReference type="ChEBI" id="CHEBI:73682"/>
        <dbReference type="ChEBI" id="CHEBI:74411"/>
        <dbReference type="ChEBI" id="CHEBI:74418"/>
        <dbReference type="ChEBI" id="CHEBI:456215"/>
        <dbReference type="EC" id="2.3.1.234"/>
    </reaction>
</comment>
<dbReference type="PANTHER" id="PTHR11735:SF6">
    <property type="entry name" value="TRNA N6-ADENOSINE THREONYLCARBAMOYLTRANSFERASE, MITOCHONDRIAL"/>
    <property type="match status" value="1"/>
</dbReference>
<feature type="binding site" evidence="7">
    <location>
        <position position="183"/>
    </location>
    <ligand>
        <name>substrate</name>
    </ligand>
</feature>
<dbReference type="NCBIfam" id="TIGR03723">
    <property type="entry name" value="T6A_TsaD_YgjD"/>
    <property type="match status" value="1"/>
</dbReference>
<evidence type="ECO:0000256" key="1">
    <source>
        <dbReference type="ARBA" id="ARBA00022679"/>
    </source>
</evidence>
<feature type="domain" description="Gcp-like" evidence="8">
    <location>
        <begin position="27"/>
        <end position="310"/>
    </location>
</feature>
<evidence type="ECO:0000256" key="6">
    <source>
        <dbReference type="ARBA" id="ARBA00048117"/>
    </source>
</evidence>
<feature type="binding site" evidence="7">
    <location>
        <position position="187"/>
    </location>
    <ligand>
        <name>substrate</name>
    </ligand>
</feature>
<comment type="caution">
    <text evidence="9">The sequence shown here is derived from an EMBL/GenBank/DDBJ whole genome shotgun (WGS) entry which is preliminary data.</text>
</comment>
<evidence type="ECO:0000256" key="3">
    <source>
        <dbReference type="ARBA" id="ARBA00022723"/>
    </source>
</evidence>
<evidence type="ECO:0000313" key="9">
    <source>
        <dbReference type="EMBL" id="MBM7635103.1"/>
    </source>
</evidence>
<feature type="binding site" evidence="7">
    <location>
        <position position="115"/>
    </location>
    <ligand>
        <name>Fe cation</name>
        <dbReference type="ChEBI" id="CHEBI:24875"/>
    </ligand>
</feature>
<gene>
    <name evidence="7" type="primary">tsaD</name>
    <name evidence="9" type="ORF">JOD17_004246</name>
</gene>
<dbReference type="InterPro" id="IPR017861">
    <property type="entry name" value="KAE1/TsaD"/>
</dbReference>
<feature type="binding site" evidence="7">
    <location>
        <position position="119"/>
    </location>
    <ligand>
        <name>Fe cation</name>
        <dbReference type="ChEBI" id="CHEBI:24875"/>
    </ligand>
</feature>
<dbReference type="SUPFAM" id="SSF53067">
    <property type="entry name" value="Actin-like ATPase domain"/>
    <property type="match status" value="2"/>
</dbReference>
<dbReference type="InterPro" id="IPR043129">
    <property type="entry name" value="ATPase_NBD"/>
</dbReference>
<feature type="binding site" evidence="7">
    <location>
        <position position="170"/>
    </location>
    <ligand>
        <name>substrate</name>
    </ligand>
</feature>
<dbReference type="Proteomes" id="UP000741863">
    <property type="component" value="Unassembled WGS sequence"/>
</dbReference>
<dbReference type="CDD" id="cd24133">
    <property type="entry name" value="ASKHA_NBD_TsaD_bac"/>
    <property type="match status" value="1"/>
</dbReference>
<dbReference type="Pfam" id="PF00814">
    <property type="entry name" value="TsaD"/>
    <property type="match status" value="1"/>
</dbReference>
<evidence type="ECO:0000256" key="5">
    <source>
        <dbReference type="ARBA" id="ARBA00023315"/>
    </source>
</evidence>
<dbReference type="GO" id="GO:0061711">
    <property type="term" value="F:tRNA N(6)-L-threonylcarbamoyladenine synthase activity"/>
    <property type="evidence" value="ECO:0007669"/>
    <property type="project" value="UniProtKB-EC"/>
</dbReference>
<feature type="binding site" evidence="7">
    <location>
        <position position="276"/>
    </location>
    <ligand>
        <name>substrate</name>
    </ligand>
</feature>
<comment type="subcellular location">
    <subcellularLocation>
        <location evidence="7">Cytoplasm</location>
    </subcellularLocation>
</comment>
<dbReference type="InterPro" id="IPR000905">
    <property type="entry name" value="Gcp-like_dom"/>
</dbReference>
<dbReference type="HAMAP" id="MF_01445">
    <property type="entry name" value="TsaD"/>
    <property type="match status" value="1"/>
</dbReference>
<organism evidence="9 10">
    <name type="scientific">Geomicrobium sediminis</name>
    <dbReference type="NCBI Taxonomy" id="1347788"/>
    <lineage>
        <taxon>Bacteria</taxon>
        <taxon>Bacillati</taxon>
        <taxon>Bacillota</taxon>
        <taxon>Bacilli</taxon>
        <taxon>Bacillales</taxon>
        <taxon>Geomicrobium</taxon>
    </lineage>
</organism>
<proteinExistence type="inferred from homology"/>
<feature type="binding site" evidence="7">
    <location>
        <position position="304"/>
    </location>
    <ligand>
        <name>Fe cation</name>
        <dbReference type="ChEBI" id="CHEBI:24875"/>
    </ligand>
</feature>
<keyword evidence="4 7" id="KW-0408">Iron</keyword>
<keyword evidence="1 7" id="KW-0808">Transferase</keyword>
<comment type="cofactor">
    <cofactor evidence="7">
        <name>Fe(2+)</name>
        <dbReference type="ChEBI" id="CHEBI:29033"/>
    </cofactor>
    <text evidence="7">Binds 1 Fe(2+) ion per subunit.</text>
</comment>
<dbReference type="EC" id="2.3.1.234" evidence="7"/>
<comment type="function">
    <text evidence="7">Required for the formation of a threonylcarbamoyl group on adenosine at position 37 (t(6)A37) in tRNAs that read codons beginning with adenine. Is involved in the transfer of the threonylcarbamoyl moiety of threonylcarbamoyl-AMP (TC-AMP) to the N6 group of A37, together with TsaE and TsaB. TsaD likely plays a direct catalytic role in this reaction.</text>
</comment>
<evidence type="ECO:0000256" key="2">
    <source>
        <dbReference type="ARBA" id="ARBA00022694"/>
    </source>
</evidence>
<dbReference type="NCBIfam" id="TIGR00329">
    <property type="entry name" value="gcp_kae1"/>
    <property type="match status" value="1"/>
</dbReference>
<keyword evidence="3 7" id="KW-0479">Metal-binding</keyword>
<keyword evidence="7" id="KW-0963">Cytoplasm</keyword>
<evidence type="ECO:0000313" key="10">
    <source>
        <dbReference type="Proteomes" id="UP000741863"/>
    </source>
</evidence>
<dbReference type="RefSeq" id="WP_204699825.1">
    <property type="nucleotide sequence ID" value="NZ_JAFBEC010000024.1"/>
</dbReference>
<keyword evidence="10" id="KW-1185">Reference proteome</keyword>
<evidence type="ECO:0000256" key="4">
    <source>
        <dbReference type="ARBA" id="ARBA00023004"/>
    </source>
</evidence>
<name>A0ABS2PI45_9BACL</name>
<sequence length="338" mass="36247">MGNNPTILAIETSCDETAAAVVRGGKEIISNQVASQIAIHEQFGGVVPEVASRHHVQNMTTIVKKTLEEAELTYADLDAIAVTEGPGLVGALLVGVNTAKALAYANDLPLLPVHHIAGHIHAANLVQTIEYPAMALVVSGGHTSLIYMEDEGDYQIIGETRDDAVGEAYDKVARTIGLPYPGGPQIDKLAQEGEETIEFPRSWLEEDSYDFSFSGLKSSVLNYVHNRTQRGEDINKADIAASFQRSVVDVLVERAARAAMSYDTKQLILTGGVAANSAIREAMEVKMKKIGVQLIVPPLSLCTDNAAMIGAAAHVEWKKKNIAALTLNGVPNLSLQKR</sequence>
<dbReference type="InterPro" id="IPR022450">
    <property type="entry name" value="TsaD"/>
</dbReference>
<dbReference type="PRINTS" id="PR00789">
    <property type="entry name" value="OSIALOPTASE"/>
</dbReference>
<evidence type="ECO:0000259" key="8">
    <source>
        <dbReference type="Pfam" id="PF00814"/>
    </source>
</evidence>
<protein>
    <recommendedName>
        <fullName evidence="7">tRNA N6-adenosine threonylcarbamoyltransferase</fullName>
        <ecNumber evidence="7">2.3.1.234</ecNumber>
    </recommendedName>
    <alternativeName>
        <fullName evidence="7">N6-L-threonylcarbamoyladenine synthase</fullName>
        <shortName evidence="7">t(6)A synthase</shortName>
    </alternativeName>
    <alternativeName>
        <fullName evidence="7">t(6)A37 threonylcarbamoyladenosine biosynthesis protein TsaD</fullName>
    </alternativeName>
    <alternativeName>
        <fullName evidence="7">tRNA threonylcarbamoyladenosine biosynthesis protein TsaD</fullName>
    </alternativeName>
</protein>
<reference evidence="9 10" key="1">
    <citation type="submission" date="2021-01" db="EMBL/GenBank/DDBJ databases">
        <title>Genomic Encyclopedia of Type Strains, Phase IV (KMG-IV): sequencing the most valuable type-strain genomes for metagenomic binning, comparative biology and taxonomic classification.</title>
        <authorList>
            <person name="Goeker M."/>
        </authorList>
    </citation>
    <scope>NUCLEOTIDE SEQUENCE [LARGE SCALE GENOMIC DNA]</scope>
    <source>
        <strain evidence="9 10">DSM 25540</strain>
    </source>
</reference>
<keyword evidence="5 7" id="KW-0012">Acyltransferase</keyword>
<comment type="similarity">
    <text evidence="7">Belongs to the KAE1 / TsaD family.</text>
</comment>
<dbReference type="PANTHER" id="PTHR11735">
    <property type="entry name" value="TRNA N6-ADENOSINE THREONYLCARBAMOYLTRANSFERASE"/>
    <property type="match status" value="1"/>
</dbReference>
<keyword evidence="2 7" id="KW-0819">tRNA processing</keyword>
<accession>A0ABS2PI45</accession>